<dbReference type="EMBL" id="UYIG01000174">
    <property type="protein sequence ID" value="VDG30184.1"/>
    <property type="molecule type" value="Genomic_DNA"/>
</dbReference>
<keyword evidence="2" id="KW-1185">Reference proteome</keyword>
<dbReference type="RefSeq" id="WP_130846872.1">
    <property type="nucleotide sequence ID" value="NZ_UYIE01000035.1"/>
</dbReference>
<sequence>MALPRSLITQAVTEVEIKYGSVLKAPPSAMQKVWALTKTEPQPEPVMLQVPKQQFVLTRMAISRGWSVNELAGILGRKPRYARRLMTLYKSGRLIKRGSK</sequence>
<evidence type="ECO:0000313" key="1">
    <source>
        <dbReference type="EMBL" id="VDG30184.1"/>
    </source>
</evidence>
<organism evidence="1 2">
    <name type="scientific">Lactiplantibacillus mudanjiangensis</name>
    <dbReference type="NCBI Taxonomy" id="1296538"/>
    <lineage>
        <taxon>Bacteria</taxon>
        <taxon>Bacillati</taxon>
        <taxon>Bacillota</taxon>
        <taxon>Bacilli</taxon>
        <taxon>Lactobacillales</taxon>
        <taxon>Lactobacillaceae</taxon>
        <taxon>Lactiplantibacillus</taxon>
    </lineage>
</organism>
<gene>
    <name evidence="1" type="ORF">MUDAN_MDHGFNIF_01737</name>
</gene>
<dbReference type="AlphaFoldDB" id="A0A660E334"/>
<protein>
    <submittedName>
        <fullName evidence="1">Uncharacterized protein</fullName>
    </submittedName>
</protein>
<accession>A0A660E334</accession>
<evidence type="ECO:0000313" key="2">
    <source>
        <dbReference type="Proteomes" id="UP000289996"/>
    </source>
</evidence>
<name>A0A660E334_9LACO</name>
<dbReference type="Proteomes" id="UP000289996">
    <property type="component" value="Unassembled WGS sequence"/>
</dbReference>
<reference evidence="1 2" key="1">
    <citation type="submission" date="2018-11" db="EMBL/GenBank/DDBJ databases">
        <authorList>
            <person name="Wuyts S."/>
        </authorList>
    </citation>
    <scope>NUCLEOTIDE SEQUENCE [LARGE SCALE GENOMIC DNA]</scope>
    <source>
        <strain evidence="1">Lactobacillus mudanjiangensis AMBF249</strain>
    </source>
</reference>
<proteinExistence type="predicted"/>